<dbReference type="STRING" id="48467.SAMN02745166_01195"/>
<dbReference type="EMBL" id="FUYE01000003">
    <property type="protein sequence ID" value="SKA85726.1"/>
    <property type="molecule type" value="Genomic_DNA"/>
</dbReference>
<dbReference type="Proteomes" id="UP000190774">
    <property type="component" value="Unassembled WGS sequence"/>
</dbReference>
<evidence type="ECO:0000313" key="2">
    <source>
        <dbReference type="Proteomes" id="UP000190774"/>
    </source>
</evidence>
<protein>
    <submittedName>
        <fullName evidence="1">Replication-relaxation</fullName>
    </submittedName>
</protein>
<dbReference type="OrthoDB" id="192987at2"/>
<evidence type="ECO:0000313" key="1">
    <source>
        <dbReference type="EMBL" id="SKA85726.1"/>
    </source>
</evidence>
<gene>
    <name evidence="1" type="ORF">SAMN02745166_01195</name>
</gene>
<organism evidence="1 2">
    <name type="scientific">Prosthecobacter debontii</name>
    <dbReference type="NCBI Taxonomy" id="48467"/>
    <lineage>
        <taxon>Bacteria</taxon>
        <taxon>Pseudomonadati</taxon>
        <taxon>Verrucomicrobiota</taxon>
        <taxon>Verrucomicrobiia</taxon>
        <taxon>Verrucomicrobiales</taxon>
        <taxon>Verrucomicrobiaceae</taxon>
        <taxon>Prosthecobacter</taxon>
    </lineage>
</organism>
<dbReference type="AlphaFoldDB" id="A0A1T4X824"/>
<reference evidence="2" key="1">
    <citation type="submission" date="2017-02" db="EMBL/GenBank/DDBJ databases">
        <authorList>
            <person name="Varghese N."/>
            <person name="Submissions S."/>
        </authorList>
    </citation>
    <scope>NUCLEOTIDE SEQUENCE [LARGE SCALE GENOMIC DNA]</scope>
    <source>
        <strain evidence="2">ATCC 700200</strain>
    </source>
</reference>
<dbReference type="RefSeq" id="WP_078812396.1">
    <property type="nucleotide sequence ID" value="NZ_FUYE01000003.1"/>
</dbReference>
<dbReference type="Pfam" id="PF13814">
    <property type="entry name" value="Replic_Relax"/>
    <property type="match status" value="1"/>
</dbReference>
<accession>A0A1T4X824</accession>
<name>A0A1T4X824_9BACT</name>
<sequence>MRIPRLRKPRFTRSPSDTIRLTGRDIHILDLADRYRVVRSSHLAPLIGGSHQHFIRRVGKLFHAGYLLRPKSQLLLDGQRNAPMAFAITSTGQNALRDNGLPTFATPPRFRSAGVALSLSHSLRVSEIVSSFERCAALEGLRFLPHHEWSGILSRDFSPRRRHLRWRIRFVLDGESAQYGLMPDAGFSIQLPGGLESFFLLEADRGTMPISRRDPNLSSFRKKVIAYKATRQIGVLWRRYQIPGFRVLVVADSAKRLASIRRATAACFQRGDTTMFLFSTATEVAADPFGTWISCAGRKVPLLPGVRPCSW</sequence>
<dbReference type="InterPro" id="IPR025855">
    <property type="entry name" value="Replic_Relax"/>
</dbReference>
<proteinExistence type="predicted"/>
<keyword evidence="2" id="KW-1185">Reference proteome</keyword>